<dbReference type="AlphaFoldDB" id="A0A7Z0HYR7"/>
<evidence type="ECO:0000256" key="5">
    <source>
        <dbReference type="ARBA" id="ARBA00022833"/>
    </source>
</evidence>
<feature type="coiled-coil region" evidence="7">
    <location>
        <begin position="23"/>
        <end position="84"/>
    </location>
</feature>
<comment type="cofactor">
    <cofactor evidence="1">
        <name>Zn(2+)</name>
        <dbReference type="ChEBI" id="CHEBI:29105"/>
    </cofactor>
</comment>
<evidence type="ECO:0000256" key="3">
    <source>
        <dbReference type="ARBA" id="ARBA00022723"/>
    </source>
</evidence>
<evidence type="ECO:0000313" key="11">
    <source>
        <dbReference type="Proteomes" id="UP000529417"/>
    </source>
</evidence>
<dbReference type="Proteomes" id="UP000529417">
    <property type="component" value="Unassembled WGS sequence"/>
</dbReference>
<evidence type="ECO:0000256" key="1">
    <source>
        <dbReference type="ARBA" id="ARBA00001947"/>
    </source>
</evidence>
<dbReference type="EMBL" id="JACBXS010000011">
    <property type="protein sequence ID" value="NYS24748.1"/>
    <property type="molecule type" value="Genomic_DNA"/>
</dbReference>
<sequence>MLLALWVLLAAALPAPAALASPAEAARQAAADLARAVEAMQEASRARDQVAALTRTIRAYEEGLDALRTELRDAALREATLRRRFEASSAELSQLLGVLMAIGRTQAGMDQFVHPDGPLGTARAGMLLGEIAPALAGNAARVGADLQEISALRALREDALSLLLDGLDAAQTARADLGRAIADRDAPPRRLVDDPEALAALAAAGETLDAFARDLSTRSAALHDAPGIRDFPQARGVLPMPARGVLLRRAGEADAAGVARPGLVLATAPGAIVTAPWSGTVRYAGPLRGYGNVIILEPAEGYLLVMGGLEIVYGGMGDVVDEAAPLGIMGGTDMAAPASGAITPPDGARTQSLYVELRRDGVPVDPGPWFALTATGN</sequence>
<evidence type="ECO:0000313" key="10">
    <source>
        <dbReference type="EMBL" id="NYS24748.1"/>
    </source>
</evidence>
<feature type="signal peptide" evidence="8">
    <location>
        <begin position="1"/>
        <end position="20"/>
    </location>
</feature>
<protein>
    <submittedName>
        <fullName evidence="10">Peptidoglycan DD-metalloendopeptidase family protein</fullName>
    </submittedName>
</protein>
<keyword evidence="7" id="KW-0175">Coiled coil</keyword>
<evidence type="ECO:0000259" key="9">
    <source>
        <dbReference type="Pfam" id="PF01551"/>
    </source>
</evidence>
<gene>
    <name evidence="10" type="ORF">HUK65_07055</name>
</gene>
<proteinExistence type="predicted"/>
<dbReference type="SUPFAM" id="SSF51261">
    <property type="entry name" value="Duplicated hybrid motif"/>
    <property type="match status" value="1"/>
</dbReference>
<dbReference type="GO" id="GO:0006508">
    <property type="term" value="P:proteolysis"/>
    <property type="evidence" value="ECO:0007669"/>
    <property type="project" value="UniProtKB-KW"/>
</dbReference>
<dbReference type="Gene3D" id="2.70.70.10">
    <property type="entry name" value="Glucose Permease (Domain IIA)"/>
    <property type="match status" value="1"/>
</dbReference>
<evidence type="ECO:0000256" key="7">
    <source>
        <dbReference type="SAM" id="Coils"/>
    </source>
</evidence>
<accession>A0A7Z0HYR7</accession>
<dbReference type="GO" id="GO:0004222">
    <property type="term" value="F:metalloendopeptidase activity"/>
    <property type="evidence" value="ECO:0007669"/>
    <property type="project" value="TreeGrafter"/>
</dbReference>
<dbReference type="InterPro" id="IPR011055">
    <property type="entry name" value="Dup_hybrid_motif"/>
</dbReference>
<reference evidence="10 11" key="1">
    <citation type="journal article" date="2000" name="Arch. Microbiol.">
        <title>Rhodobaca bogoriensis gen. nov. and sp. nov., an alkaliphilic purple nonsulfur bacterium from African Rift Valley soda lakes.</title>
        <authorList>
            <person name="Milford A.D."/>
            <person name="Achenbach L.A."/>
            <person name="Jung D.O."/>
            <person name="Madigan M.T."/>
        </authorList>
    </citation>
    <scope>NUCLEOTIDE SEQUENCE [LARGE SCALE GENOMIC DNA]</scope>
    <source>
        <strain evidence="10 11">2376</strain>
    </source>
</reference>
<dbReference type="PANTHER" id="PTHR21666">
    <property type="entry name" value="PEPTIDASE-RELATED"/>
    <property type="match status" value="1"/>
</dbReference>
<name>A0A7Z0HYR7_9RHOB</name>
<keyword evidence="8" id="KW-0732">Signal</keyword>
<dbReference type="CDD" id="cd12797">
    <property type="entry name" value="M23_peptidase"/>
    <property type="match status" value="1"/>
</dbReference>
<feature type="chain" id="PRO_5030698807" evidence="8">
    <location>
        <begin position="21"/>
        <end position="377"/>
    </location>
</feature>
<evidence type="ECO:0000256" key="4">
    <source>
        <dbReference type="ARBA" id="ARBA00022801"/>
    </source>
</evidence>
<dbReference type="PANTHER" id="PTHR21666:SF288">
    <property type="entry name" value="CELL DIVISION PROTEIN YTFB"/>
    <property type="match status" value="1"/>
</dbReference>
<keyword evidence="2" id="KW-0645">Protease</keyword>
<evidence type="ECO:0000256" key="6">
    <source>
        <dbReference type="ARBA" id="ARBA00023049"/>
    </source>
</evidence>
<keyword evidence="11" id="KW-1185">Reference proteome</keyword>
<feature type="domain" description="M23ase beta-sheet core" evidence="9">
    <location>
        <begin position="261"/>
        <end position="366"/>
    </location>
</feature>
<comment type="caution">
    <text evidence="10">The sequence shown here is derived from an EMBL/GenBank/DDBJ whole genome shotgun (WGS) entry which is preliminary data.</text>
</comment>
<dbReference type="InterPro" id="IPR050570">
    <property type="entry name" value="Cell_wall_metabolism_enzyme"/>
</dbReference>
<keyword evidence="5" id="KW-0862">Zinc</keyword>
<keyword evidence="3" id="KW-0479">Metal-binding</keyword>
<organism evidence="10 11">
    <name type="scientific">Rhabdonatronobacter sediminivivens</name>
    <dbReference type="NCBI Taxonomy" id="2743469"/>
    <lineage>
        <taxon>Bacteria</taxon>
        <taxon>Pseudomonadati</taxon>
        <taxon>Pseudomonadota</taxon>
        <taxon>Alphaproteobacteria</taxon>
        <taxon>Rhodobacterales</taxon>
        <taxon>Paracoccaceae</taxon>
        <taxon>Rhabdonatronobacter</taxon>
    </lineage>
</organism>
<evidence type="ECO:0000256" key="2">
    <source>
        <dbReference type="ARBA" id="ARBA00022670"/>
    </source>
</evidence>
<keyword evidence="6" id="KW-0482">Metalloprotease</keyword>
<dbReference type="Pfam" id="PF01551">
    <property type="entry name" value="Peptidase_M23"/>
    <property type="match status" value="1"/>
</dbReference>
<evidence type="ECO:0000256" key="8">
    <source>
        <dbReference type="SAM" id="SignalP"/>
    </source>
</evidence>
<keyword evidence="4" id="KW-0378">Hydrolase</keyword>
<dbReference type="GO" id="GO:0046872">
    <property type="term" value="F:metal ion binding"/>
    <property type="evidence" value="ECO:0007669"/>
    <property type="project" value="UniProtKB-KW"/>
</dbReference>
<dbReference type="InterPro" id="IPR016047">
    <property type="entry name" value="M23ase_b-sheet_dom"/>
</dbReference>